<accession>A0A2S7KN68</accession>
<dbReference type="OrthoDB" id="9792929at2"/>
<dbReference type="CDD" id="cd04301">
    <property type="entry name" value="NAT_SF"/>
    <property type="match status" value="1"/>
</dbReference>
<dbReference type="EMBL" id="MQUB01000001">
    <property type="protein sequence ID" value="PQB04003.1"/>
    <property type="molecule type" value="Genomic_DNA"/>
</dbReference>
<dbReference type="PANTHER" id="PTHR43877">
    <property type="entry name" value="AMINOALKYLPHOSPHONATE N-ACETYLTRANSFERASE-RELATED-RELATED"/>
    <property type="match status" value="1"/>
</dbReference>
<evidence type="ECO:0000256" key="2">
    <source>
        <dbReference type="ARBA" id="ARBA00023315"/>
    </source>
</evidence>
<gene>
    <name evidence="4" type="ORF">BST85_03115</name>
</gene>
<keyword evidence="5" id="KW-1185">Reference proteome</keyword>
<dbReference type="AlphaFoldDB" id="A0A2S7KN68"/>
<dbReference type="RefSeq" id="WP_104811927.1">
    <property type="nucleotide sequence ID" value="NZ_MQUB01000001.1"/>
</dbReference>
<keyword evidence="1 4" id="KW-0808">Transferase</keyword>
<keyword evidence="2" id="KW-0012">Acyltransferase</keyword>
<dbReference type="Proteomes" id="UP000239800">
    <property type="component" value="Unassembled WGS sequence"/>
</dbReference>
<dbReference type="GO" id="GO:0016747">
    <property type="term" value="F:acyltransferase activity, transferring groups other than amino-acyl groups"/>
    <property type="evidence" value="ECO:0007669"/>
    <property type="project" value="InterPro"/>
</dbReference>
<evidence type="ECO:0000313" key="4">
    <source>
        <dbReference type="EMBL" id="PQB04003.1"/>
    </source>
</evidence>
<feature type="domain" description="N-acetyltransferase" evidence="3">
    <location>
        <begin position="1"/>
        <end position="148"/>
    </location>
</feature>
<dbReference type="SUPFAM" id="SSF55729">
    <property type="entry name" value="Acyl-CoA N-acyltransferases (Nat)"/>
    <property type="match status" value="1"/>
</dbReference>
<evidence type="ECO:0000313" key="5">
    <source>
        <dbReference type="Proteomes" id="UP000239800"/>
    </source>
</evidence>
<comment type="caution">
    <text evidence="4">The sequence shown here is derived from an EMBL/GenBank/DDBJ whole genome shotgun (WGS) entry which is preliminary data.</text>
</comment>
<evidence type="ECO:0000259" key="3">
    <source>
        <dbReference type="PROSITE" id="PS51186"/>
    </source>
</evidence>
<organism evidence="4 5">
    <name type="scientific">Aureitalea marina</name>
    <dbReference type="NCBI Taxonomy" id="930804"/>
    <lineage>
        <taxon>Bacteria</taxon>
        <taxon>Pseudomonadati</taxon>
        <taxon>Bacteroidota</taxon>
        <taxon>Flavobacteriia</taxon>
        <taxon>Flavobacteriales</taxon>
        <taxon>Flavobacteriaceae</taxon>
        <taxon>Aureitalea</taxon>
    </lineage>
</organism>
<evidence type="ECO:0000256" key="1">
    <source>
        <dbReference type="ARBA" id="ARBA00022679"/>
    </source>
</evidence>
<dbReference type="PANTHER" id="PTHR43877:SF2">
    <property type="entry name" value="AMINOALKYLPHOSPHONATE N-ACETYLTRANSFERASE-RELATED"/>
    <property type="match status" value="1"/>
</dbReference>
<protein>
    <submittedName>
        <fullName evidence="4">GNAT family N-acetyltransferase</fullName>
    </submittedName>
</protein>
<sequence>MQIISATLSDLEDLTQLFDGYRKFYKQSSDIEAAREFLKERLNHHQSRCLICKDENGIAMGFTQLYPTFSSVSMQHNWILNDLFVHPDHRSKGVGKALLLAAQRFAREDGAKGLVLETATDNPAQHLYEALGWKKDTEVFHYTWKVEN</sequence>
<dbReference type="Pfam" id="PF00583">
    <property type="entry name" value="Acetyltransf_1"/>
    <property type="match status" value="1"/>
</dbReference>
<dbReference type="PROSITE" id="PS51186">
    <property type="entry name" value="GNAT"/>
    <property type="match status" value="1"/>
</dbReference>
<dbReference type="InterPro" id="IPR050832">
    <property type="entry name" value="Bact_Acetyltransf"/>
</dbReference>
<dbReference type="Gene3D" id="3.40.630.30">
    <property type="match status" value="1"/>
</dbReference>
<name>A0A2S7KN68_9FLAO</name>
<proteinExistence type="predicted"/>
<dbReference type="InterPro" id="IPR000182">
    <property type="entry name" value="GNAT_dom"/>
</dbReference>
<reference evidence="4 5" key="1">
    <citation type="submission" date="2016-11" db="EMBL/GenBank/DDBJ databases">
        <title>Trade-off between light-utilization and light-protection in marine flavobacteria.</title>
        <authorList>
            <person name="Kumagai Y."/>
        </authorList>
    </citation>
    <scope>NUCLEOTIDE SEQUENCE [LARGE SCALE GENOMIC DNA]</scope>
    <source>
        <strain evidence="4 5">NBRC 107741</strain>
    </source>
</reference>
<dbReference type="InterPro" id="IPR016181">
    <property type="entry name" value="Acyl_CoA_acyltransferase"/>
</dbReference>